<gene>
    <name evidence="1" type="ORF">HELGO_WM38938</name>
</gene>
<sequence length="301" mass="35500">MQERKITIYNQLFNKTCSKDELVKKCQVGIKTIENTIKECDDIVYSKKLGAYHFKDLLPSQISYQNYFNLFKDNLSNPILKKDMIKSVIEFGTDLHTIMLDTTHLSELSKKIIKLNTAINHNCIVKLFYKRDDKYIGNRYIQPNQIITFDSIYYLYFKYDIKNKKQGLVTRPFAFNGIENIEEVEYLKESKKFRTHEVGNSFGTVDEAKESKKKIVLKLHSYAAYFFIREGLFESPYYNFIKSNSKGNEVEMEMIYNDNIEVIKLIQQWLPYIDIVNDSENTQSIMNGIKENYNSFFSNNC</sequence>
<accession>A0A6S6T5U5</accession>
<organism evidence="1">
    <name type="scientific">uncultured Sulfurovum sp</name>
    <dbReference type="NCBI Taxonomy" id="269237"/>
    <lineage>
        <taxon>Bacteria</taxon>
        <taxon>Pseudomonadati</taxon>
        <taxon>Campylobacterota</taxon>
        <taxon>Epsilonproteobacteria</taxon>
        <taxon>Campylobacterales</taxon>
        <taxon>Sulfurovaceae</taxon>
        <taxon>Sulfurovum</taxon>
        <taxon>environmental samples</taxon>
    </lineage>
</organism>
<reference evidence="1" key="1">
    <citation type="submission" date="2020-01" db="EMBL/GenBank/DDBJ databases">
        <authorList>
            <person name="Meier V. D."/>
            <person name="Meier V D."/>
        </authorList>
    </citation>
    <scope>NUCLEOTIDE SEQUENCE</scope>
    <source>
        <strain evidence="1">HLG_WM_MAG_02</strain>
    </source>
</reference>
<proteinExistence type="predicted"/>
<dbReference type="EMBL" id="CACVAZ010000070">
    <property type="protein sequence ID" value="CAA6811915.1"/>
    <property type="molecule type" value="Genomic_DNA"/>
</dbReference>
<name>A0A6S6T5U5_9BACT</name>
<dbReference type="AlphaFoldDB" id="A0A6S6T5U5"/>
<evidence type="ECO:0000313" key="1">
    <source>
        <dbReference type="EMBL" id="CAA6811915.1"/>
    </source>
</evidence>
<protein>
    <submittedName>
        <fullName evidence="1">Uncharacterized protein</fullName>
    </submittedName>
</protein>